<dbReference type="InterPro" id="IPR036259">
    <property type="entry name" value="MFS_trans_sf"/>
</dbReference>
<feature type="transmembrane region" description="Helical" evidence="8">
    <location>
        <begin position="1375"/>
        <end position="1393"/>
    </location>
</feature>
<dbReference type="PANTHER" id="PTHR11662:SF456">
    <property type="entry name" value="VESICULAR GLUTAMATE TRANSPORTER, ISOFORM A"/>
    <property type="match status" value="1"/>
</dbReference>
<feature type="compositionally biased region" description="Basic and acidic residues" evidence="7">
    <location>
        <begin position="1665"/>
        <end position="1680"/>
    </location>
</feature>
<dbReference type="WBParaSite" id="maker-uti_cns_0008076-snap-gene-0.2-mRNA-1">
    <property type="protein sequence ID" value="maker-uti_cns_0008076-snap-gene-0.2-mRNA-1"/>
    <property type="gene ID" value="maker-uti_cns_0008076-snap-gene-0.2"/>
</dbReference>
<feature type="compositionally biased region" description="Low complexity" evidence="7">
    <location>
        <begin position="1033"/>
        <end position="1049"/>
    </location>
</feature>
<dbReference type="GO" id="GO:0030672">
    <property type="term" value="C:synaptic vesicle membrane"/>
    <property type="evidence" value="ECO:0007669"/>
    <property type="project" value="TreeGrafter"/>
</dbReference>
<evidence type="ECO:0000256" key="2">
    <source>
        <dbReference type="ARBA" id="ARBA00022448"/>
    </source>
</evidence>
<dbReference type="FunFam" id="1.20.1250.20:FF:000003">
    <property type="entry name" value="Solute carrier family 17 member 3"/>
    <property type="match status" value="1"/>
</dbReference>
<dbReference type="SUPFAM" id="SSF103473">
    <property type="entry name" value="MFS general substrate transporter"/>
    <property type="match status" value="1"/>
</dbReference>
<feature type="transmembrane region" description="Helical" evidence="8">
    <location>
        <begin position="1314"/>
        <end position="1340"/>
    </location>
</feature>
<protein>
    <submittedName>
        <fullName evidence="11">MFS domain-containing protein</fullName>
    </submittedName>
</protein>
<keyword evidence="5 8" id="KW-1133">Transmembrane helix</keyword>
<feature type="region of interest" description="Disordered" evidence="7">
    <location>
        <begin position="877"/>
        <end position="995"/>
    </location>
</feature>
<feature type="transmembrane region" description="Helical" evidence="8">
    <location>
        <begin position="1564"/>
        <end position="1586"/>
    </location>
</feature>
<dbReference type="Gene3D" id="1.20.1250.20">
    <property type="entry name" value="MFS general substrate transporter like domains"/>
    <property type="match status" value="2"/>
</dbReference>
<feature type="compositionally biased region" description="Low complexity" evidence="7">
    <location>
        <begin position="891"/>
        <end position="920"/>
    </location>
</feature>
<dbReference type="InterPro" id="IPR011701">
    <property type="entry name" value="MFS"/>
</dbReference>
<dbReference type="InterPro" id="IPR025714">
    <property type="entry name" value="Methyltranfer_dom"/>
</dbReference>
<dbReference type="FunFam" id="1.20.1250.20:FF:000423">
    <property type="entry name" value="Putative inorganic phosphate cotransporter-like Protein"/>
    <property type="match status" value="1"/>
</dbReference>
<dbReference type="InterPro" id="IPR020846">
    <property type="entry name" value="MFS_dom"/>
</dbReference>
<feature type="transmembrane region" description="Helical" evidence="8">
    <location>
        <begin position="1229"/>
        <end position="1257"/>
    </location>
</feature>
<dbReference type="Pfam" id="PF13383">
    <property type="entry name" value="Methyltransf_22"/>
    <property type="match status" value="2"/>
</dbReference>
<dbReference type="GO" id="GO:0060076">
    <property type="term" value="C:excitatory synapse"/>
    <property type="evidence" value="ECO:0007669"/>
    <property type="project" value="TreeGrafter"/>
</dbReference>
<evidence type="ECO:0000256" key="8">
    <source>
        <dbReference type="SAM" id="Phobius"/>
    </source>
</evidence>
<evidence type="ECO:0000313" key="10">
    <source>
        <dbReference type="Proteomes" id="UP000095280"/>
    </source>
</evidence>
<feature type="region of interest" description="Disordered" evidence="7">
    <location>
        <begin position="1665"/>
        <end position="1715"/>
    </location>
</feature>
<feature type="transmembrane region" description="Helical" evidence="8">
    <location>
        <begin position="1798"/>
        <end position="1817"/>
    </location>
</feature>
<evidence type="ECO:0000256" key="5">
    <source>
        <dbReference type="ARBA" id="ARBA00022989"/>
    </source>
</evidence>
<feature type="transmembrane region" description="Helical" evidence="8">
    <location>
        <begin position="1286"/>
        <end position="1307"/>
    </location>
</feature>
<reference evidence="11" key="1">
    <citation type="submission" date="2016-11" db="UniProtKB">
        <authorList>
            <consortium name="WormBaseParasite"/>
        </authorList>
    </citation>
    <scope>IDENTIFICATION</scope>
</reference>
<feature type="region of interest" description="Disordered" evidence="7">
    <location>
        <begin position="1022"/>
        <end position="1049"/>
    </location>
</feature>
<feature type="compositionally biased region" description="Gly residues" evidence="7">
    <location>
        <begin position="1771"/>
        <end position="1782"/>
    </location>
</feature>
<dbReference type="GO" id="GO:0005313">
    <property type="term" value="F:L-glutamate transmembrane transporter activity"/>
    <property type="evidence" value="ECO:0007669"/>
    <property type="project" value="TreeGrafter"/>
</dbReference>
<feature type="compositionally biased region" description="Polar residues" evidence="7">
    <location>
        <begin position="1692"/>
        <end position="1715"/>
    </location>
</feature>
<feature type="region of interest" description="Disordered" evidence="7">
    <location>
        <begin position="66"/>
        <end position="118"/>
    </location>
</feature>
<keyword evidence="3 8" id="KW-0812">Transmembrane</keyword>
<evidence type="ECO:0000256" key="7">
    <source>
        <dbReference type="SAM" id="MobiDB-lite"/>
    </source>
</evidence>
<evidence type="ECO:0000256" key="1">
    <source>
        <dbReference type="ARBA" id="ARBA00004141"/>
    </source>
</evidence>
<feature type="domain" description="Major facilitator superfamily (MFS) profile" evidence="9">
    <location>
        <begin position="1236"/>
        <end position="1656"/>
    </location>
</feature>
<dbReference type="PROSITE" id="PS50850">
    <property type="entry name" value="MFS"/>
    <property type="match status" value="1"/>
</dbReference>
<feature type="region of interest" description="Disordered" evidence="7">
    <location>
        <begin position="1"/>
        <end position="53"/>
    </location>
</feature>
<dbReference type="GO" id="GO:0005326">
    <property type="term" value="F:neurotransmitter transmembrane transporter activity"/>
    <property type="evidence" value="ECO:0007669"/>
    <property type="project" value="TreeGrafter"/>
</dbReference>
<dbReference type="Proteomes" id="UP000095280">
    <property type="component" value="Unplaced"/>
</dbReference>
<dbReference type="SUPFAM" id="SSF53335">
    <property type="entry name" value="S-adenosyl-L-methionine-dependent methyltransferases"/>
    <property type="match status" value="1"/>
</dbReference>
<feature type="transmembrane region" description="Helical" evidence="8">
    <location>
        <begin position="1465"/>
        <end position="1485"/>
    </location>
</feature>
<feature type="compositionally biased region" description="Low complexity" evidence="7">
    <location>
        <begin position="91"/>
        <end position="105"/>
    </location>
</feature>
<evidence type="ECO:0000313" key="11">
    <source>
        <dbReference type="WBParaSite" id="maker-uti_cns_0008076-snap-gene-0.2-mRNA-1"/>
    </source>
</evidence>
<dbReference type="Pfam" id="PF07690">
    <property type="entry name" value="MFS_1"/>
    <property type="match status" value="1"/>
</dbReference>
<feature type="transmembrane region" description="Helical" evidence="8">
    <location>
        <begin position="1510"/>
        <end position="1529"/>
    </location>
</feature>
<dbReference type="GO" id="GO:0035249">
    <property type="term" value="P:synaptic transmission, glutamatergic"/>
    <property type="evidence" value="ECO:0007669"/>
    <property type="project" value="TreeGrafter"/>
</dbReference>
<dbReference type="GO" id="GO:0098700">
    <property type="term" value="P:neurotransmitter loading into synaptic vesicle"/>
    <property type="evidence" value="ECO:0007669"/>
    <property type="project" value="TreeGrafter"/>
</dbReference>
<dbReference type="InterPro" id="IPR029063">
    <property type="entry name" value="SAM-dependent_MTases_sf"/>
</dbReference>
<feature type="transmembrane region" description="Helical" evidence="8">
    <location>
        <begin position="1405"/>
        <end position="1426"/>
    </location>
</feature>
<organism evidence="10 11">
    <name type="scientific">Macrostomum lignano</name>
    <dbReference type="NCBI Taxonomy" id="282301"/>
    <lineage>
        <taxon>Eukaryota</taxon>
        <taxon>Metazoa</taxon>
        <taxon>Spiralia</taxon>
        <taxon>Lophotrochozoa</taxon>
        <taxon>Platyhelminthes</taxon>
        <taxon>Rhabditophora</taxon>
        <taxon>Macrostomorpha</taxon>
        <taxon>Macrostomida</taxon>
        <taxon>Macrostomidae</taxon>
        <taxon>Macrostomum</taxon>
    </lineage>
</organism>
<proteinExistence type="predicted"/>
<accession>A0A1I8HTW9</accession>
<feature type="compositionally biased region" description="Basic and acidic residues" evidence="7">
    <location>
        <begin position="1"/>
        <end position="14"/>
    </location>
</feature>
<dbReference type="GO" id="GO:0050803">
    <property type="term" value="P:regulation of synapse structure or activity"/>
    <property type="evidence" value="ECO:0007669"/>
    <property type="project" value="TreeGrafter"/>
</dbReference>
<keyword evidence="4" id="KW-0769">Symport</keyword>
<feature type="transmembrane region" description="Helical" evidence="8">
    <location>
        <begin position="1541"/>
        <end position="1558"/>
    </location>
</feature>
<feature type="region of interest" description="Disordered" evidence="7">
    <location>
        <begin position="1193"/>
        <end position="1212"/>
    </location>
</feature>
<keyword evidence="2" id="KW-0813">Transport</keyword>
<feature type="transmembrane region" description="Helical" evidence="8">
    <location>
        <begin position="1598"/>
        <end position="1621"/>
    </location>
</feature>
<dbReference type="PANTHER" id="PTHR11662">
    <property type="entry name" value="SOLUTE CARRIER FAMILY 17"/>
    <property type="match status" value="1"/>
</dbReference>
<evidence type="ECO:0000256" key="4">
    <source>
        <dbReference type="ARBA" id="ARBA00022847"/>
    </source>
</evidence>
<keyword evidence="10" id="KW-1185">Reference proteome</keyword>
<evidence type="ECO:0000256" key="3">
    <source>
        <dbReference type="ARBA" id="ARBA00022692"/>
    </source>
</evidence>
<dbReference type="GO" id="GO:0015293">
    <property type="term" value="F:symporter activity"/>
    <property type="evidence" value="ECO:0007669"/>
    <property type="project" value="UniProtKB-KW"/>
</dbReference>
<sequence>RSKQLGRKEIKEIRSCCTIRMSVPQQQAEGPSRRGGRRLTASSSSGGGLKTGWLRHRLRRLSLPSLLAGGFSSGGGGGGGRRRRRRPRSPEQPLTQKPQQTLQPPISSTPKTPEIRVVPPWRPLSNAERHRINLLYHLLRDHTDALRLCSLSTAVEGEEDTVDAELLSSWLGVAADELLDEFGDDDEVWTSGGSECDCECDCEEEDEDCFRLKKCKCDSDSCHSGHSGCSKRFKHQRRTERWNQEYDREYRKTPLLSSVAVQLPPFQFRFVLPSIALPQTLPLLQSEDCEQELADSWADAAERLGSSRAARVCNLSCIHFDRSNGERLREMTTFTLLYALDERGHGHPKQLRGKYSLIEKTNSYGKSYYEFQSSAFQSWEDPVSAFDEDLLTERAPVRAVKSARSAEFPRLVYLLNLESPSWKAKPRAIPVAGEQAVRQDVQRPAVPESVQTLKVQSLTYGELLHPGGVGGLLAELLLLQLGQRQPQPLLLLAVGAGDHGWHPADQLRLALPLTHGRCLSVSAEASAFSMAAAAASKGSRNQRQLCSSWLKPYSISGCGVVHELPADIHGLVESEEAVLKAALPSHEVAVTPRARVGLELVLTVGGGSWGKLEFLSTFAYISTINLFSNSLRPVLRTPTDTYGHLRTPTDTYGHLRTPTDTYGHLRTPTDTYGHLRTPTDTYYGHLRTPTDTYGHLRTTTDTYGHLRTPTDNYGYSVTSGSSFQPCFETISSASKIQVAAAPQRPQAALNSVEVAEQRGHEAVVQQAAGKLRWTYKEGEDRLAGLAAAAQQHEALHRLEHLPGPAFEIETLPASPDQLALAVANLRLADASPQFEGEAAANPPNQPIHLASAAASSAGADTKHDPPSHFRLSLQALNEFPEPPPVGHQEARAAPATQQAVRRQQRRVQGANRRQGASRSGAGRGQVPHQQAAAGPDGARQRSGGCQRLSGPRHVAGGADQGDDPPTSGIVGQTVERRRRRVQRCCRQPGAGEGQAAPMPLGCAAGIADAFRDVAVVRADEKPEARLPLPAPSPSLSRRQPVGQAARRVADAPADVLDGEVGDAELQRLADLPVGVGQEAAGLAAGGAACWRRRGDKRQHGGLKEVLDAAQHCFLGREILLPTNTGTSLYLSSIIGGRWFFTCWLLGRYCLRIPVLGWSVSKLWPATNDSRRNAATAPARTGTLDRSQTLVTMATEEAKKESSSPPPDEGDDKARLMDQLDSKCVIRKRYVVCLLCFLGMVIIHSMRVNIAITVVTILDKAPHEKVGSSKRAQELPDVDWTPTMVGVLHSVFYVGFLITQVPGGYLATKLPTNRIFGLCICLSCALNLLLPTAIANVGFIFTCSVRVVQGLLEGAVIPTMYKIVNDWSPRMQRSSFASFCITGMYAGAIIGFPLDGMITHYANWQYMFYIHAVFGFVWFFFWFLFVYERPEFDPSVKDDEKKLIMAGRDQVVELDKVPWKAIFTSLPVWAVMVCHFVRSWMFFFLLTNEPAFLNMFNFSIVENGIFSATPHLLKVLCCILGGIVADIVLLKSPCSLTNVRKMFTCFGFGIEAMCCYALSRVQQGYVAIVFLNLGVGCSGLTVAGWQVNHLDLAPQFASVLAGISASFGTIGGILSPIVVGIITHPQTLWNWQKSFILTGTVLAAGVIFYFFLGSGELQPWAAAKVESGEEKSKPPDVKEGDESQQLKGGPAVTNYSSVDPSPPAQQQERPSQTPISQHEAIMQTQRDLFQQLLPSLSIQGAQLTQAESAAEQELSVNGIARRSREATTIAGSIGGCHSDGGGRQPEPEPSTMRLTRRKVLLSLLLLIGAALLFFYYAFAHSGLTTEPRLSARDFHNYHGEDRQQHGGRGQQEDESFESIRQQLDLLEHDSGLKQLAGLAAGLATAPVPTRRQPQVVHRFADGATIRVAGESAAAASLKLDSNSKLEDAEEVWATALGGGPSSLLTASCHPYRRFGPKGDGGWSVCLAGPFRPSPGHCLSVSFGVDKVWSYDDQVAQQLQCRSLAFDPSLTHLGNHTRTLSGVKFYRIGLYSKPGLLPGTNWTVDTLEHLLDTLAGGPDTVVDILKLDIEGAEWPALTAALDSNCLQRRVRQLLVELHSRESRPRPNEDSEVYDYAAYLNVLGRLRHSGFQLWRVEPNSADGSWFYSRAGLRKRRLCCYNAYFINTRFLPSVNSSQALMEDQLMRDLHSVRLRLPLKLLPDARQLAAAAAKSPAIAAELLYFDSLMPAVHADCPDWRRLGPATGDGGYDVCLTPPFGLSRDSCLVLSFGIGDQFGFEDALAGREFGCRVRMFDPSLTQLGEHKRGPRQWLHLVGLGGEDSVRKDTGWAVNSLQTILSRYGHSGDIVDLLKIDIEFDEWEALEAAAKDGSLSRVRQLILETHTMELRDESTGGSDYLRFARVWLGLYRLGFRQWRSRENGRTHFLGPSGRSRACCHEHSLININFITVGANYIVEAIKLKAGTQT</sequence>
<feature type="transmembrane region" description="Helical" evidence="8">
    <location>
        <begin position="1128"/>
        <end position="1146"/>
    </location>
</feature>
<dbReference type="InterPro" id="IPR050382">
    <property type="entry name" value="MFS_Na/Anion_cotransporter"/>
</dbReference>
<feature type="region of interest" description="Disordered" evidence="7">
    <location>
        <begin position="1770"/>
        <end position="1790"/>
    </location>
</feature>
<feature type="transmembrane region" description="Helical" evidence="8">
    <location>
        <begin position="1346"/>
        <end position="1363"/>
    </location>
</feature>
<feature type="transmembrane region" description="Helical" evidence="8">
    <location>
        <begin position="1633"/>
        <end position="1651"/>
    </location>
</feature>
<evidence type="ECO:0000256" key="6">
    <source>
        <dbReference type="ARBA" id="ARBA00023136"/>
    </source>
</evidence>
<keyword evidence="6 8" id="KW-0472">Membrane</keyword>
<comment type="subcellular location">
    <subcellularLocation>
        <location evidence="1">Membrane</location>
        <topology evidence="1">Multi-pass membrane protein</topology>
    </subcellularLocation>
</comment>
<name>A0A1I8HTW9_9PLAT</name>
<feature type="region of interest" description="Disordered" evidence="7">
    <location>
        <begin position="646"/>
        <end position="673"/>
    </location>
</feature>
<evidence type="ECO:0000259" key="9">
    <source>
        <dbReference type="PROSITE" id="PS50850"/>
    </source>
</evidence>